<dbReference type="Proteomes" id="UP000538566">
    <property type="component" value="Unassembled WGS sequence"/>
</dbReference>
<organism evidence="3 4">
    <name type="scientific">Novosphingobium taihuense</name>
    <dbReference type="NCBI Taxonomy" id="260085"/>
    <lineage>
        <taxon>Bacteria</taxon>
        <taxon>Pseudomonadati</taxon>
        <taxon>Pseudomonadota</taxon>
        <taxon>Alphaproteobacteria</taxon>
        <taxon>Sphingomonadales</taxon>
        <taxon>Sphingomonadaceae</taxon>
        <taxon>Novosphingobium</taxon>
    </lineage>
</organism>
<dbReference type="PROSITE" id="PS50995">
    <property type="entry name" value="HTH_MARR_2"/>
    <property type="match status" value="1"/>
</dbReference>
<keyword evidence="3" id="KW-0238">DNA-binding</keyword>
<accession>A0A7W7AAL1</accession>
<keyword evidence="4" id="KW-1185">Reference proteome</keyword>
<dbReference type="InterPro" id="IPR000835">
    <property type="entry name" value="HTH_MarR-typ"/>
</dbReference>
<dbReference type="GO" id="GO:0003700">
    <property type="term" value="F:DNA-binding transcription factor activity"/>
    <property type="evidence" value="ECO:0007669"/>
    <property type="project" value="InterPro"/>
</dbReference>
<evidence type="ECO:0000313" key="4">
    <source>
        <dbReference type="Proteomes" id="UP000538566"/>
    </source>
</evidence>
<dbReference type="Gene3D" id="1.10.10.10">
    <property type="entry name" value="Winged helix-like DNA-binding domain superfamily/Winged helix DNA-binding domain"/>
    <property type="match status" value="1"/>
</dbReference>
<dbReference type="GO" id="GO:0006950">
    <property type="term" value="P:response to stress"/>
    <property type="evidence" value="ECO:0007669"/>
    <property type="project" value="TreeGrafter"/>
</dbReference>
<dbReference type="InterPro" id="IPR036390">
    <property type="entry name" value="WH_DNA-bd_sf"/>
</dbReference>
<sequence length="166" mass="18374">MSRKRAPTAETALEMAGSGPSERLTRNLDEVLAYQLRRAQEASFAAFAARVGEAGIWPGWYALLVVINDNPGINQRDLSHAVGRDKSTLTASLRELGKAGLIEKTRDEADQRSFRIALTAAGQRHLAELEFHADAHNKRLDRIIGSRNRTILLQMLRDLADNLSAE</sequence>
<dbReference type="PRINTS" id="PR00598">
    <property type="entry name" value="HTHMARR"/>
</dbReference>
<dbReference type="Pfam" id="PF01047">
    <property type="entry name" value="MarR"/>
    <property type="match status" value="1"/>
</dbReference>
<reference evidence="3 4" key="1">
    <citation type="submission" date="2020-08" db="EMBL/GenBank/DDBJ databases">
        <title>Genomic Encyclopedia of Type Strains, Phase IV (KMG-IV): sequencing the most valuable type-strain genomes for metagenomic binning, comparative biology and taxonomic classification.</title>
        <authorList>
            <person name="Goeker M."/>
        </authorList>
    </citation>
    <scope>NUCLEOTIDE SEQUENCE [LARGE SCALE GENOMIC DNA]</scope>
    <source>
        <strain evidence="3 4">DSM 17507</strain>
    </source>
</reference>
<dbReference type="PANTHER" id="PTHR33164:SF89">
    <property type="entry name" value="MARR FAMILY REGULATORY PROTEIN"/>
    <property type="match status" value="1"/>
</dbReference>
<dbReference type="PANTHER" id="PTHR33164">
    <property type="entry name" value="TRANSCRIPTIONAL REGULATOR, MARR FAMILY"/>
    <property type="match status" value="1"/>
</dbReference>
<evidence type="ECO:0000259" key="2">
    <source>
        <dbReference type="PROSITE" id="PS50995"/>
    </source>
</evidence>
<dbReference type="RefSeq" id="WP_144907511.1">
    <property type="nucleotide sequence ID" value="NZ_JACHOA010000002.1"/>
</dbReference>
<gene>
    <name evidence="3" type="ORF">GGR37_001113</name>
</gene>
<proteinExistence type="predicted"/>
<dbReference type="GO" id="GO:0003677">
    <property type="term" value="F:DNA binding"/>
    <property type="evidence" value="ECO:0007669"/>
    <property type="project" value="UniProtKB-KW"/>
</dbReference>
<dbReference type="AlphaFoldDB" id="A0A7W7AAL1"/>
<name>A0A7W7AAL1_9SPHN</name>
<feature type="region of interest" description="Disordered" evidence="1">
    <location>
        <begin position="1"/>
        <end position="21"/>
    </location>
</feature>
<dbReference type="EMBL" id="JACHOA010000002">
    <property type="protein sequence ID" value="MBB4612854.1"/>
    <property type="molecule type" value="Genomic_DNA"/>
</dbReference>
<feature type="domain" description="HTH marR-type" evidence="2">
    <location>
        <begin position="29"/>
        <end position="161"/>
    </location>
</feature>
<evidence type="ECO:0000313" key="3">
    <source>
        <dbReference type="EMBL" id="MBB4612854.1"/>
    </source>
</evidence>
<dbReference type="InterPro" id="IPR039422">
    <property type="entry name" value="MarR/SlyA-like"/>
</dbReference>
<dbReference type="OrthoDB" id="8228089at2"/>
<dbReference type="SUPFAM" id="SSF46785">
    <property type="entry name" value="Winged helix' DNA-binding domain"/>
    <property type="match status" value="1"/>
</dbReference>
<comment type="caution">
    <text evidence="3">The sequence shown here is derived from an EMBL/GenBank/DDBJ whole genome shotgun (WGS) entry which is preliminary data.</text>
</comment>
<dbReference type="InterPro" id="IPR036388">
    <property type="entry name" value="WH-like_DNA-bd_sf"/>
</dbReference>
<evidence type="ECO:0000256" key="1">
    <source>
        <dbReference type="SAM" id="MobiDB-lite"/>
    </source>
</evidence>
<protein>
    <submittedName>
        <fullName evidence="3">DNA-binding MarR family transcriptional regulator</fullName>
    </submittedName>
</protein>
<dbReference type="SMART" id="SM00347">
    <property type="entry name" value="HTH_MARR"/>
    <property type="match status" value="1"/>
</dbReference>